<protein>
    <submittedName>
        <fullName evidence="7">LysR substrate-binding domain-containing protein</fullName>
    </submittedName>
</protein>
<keyword evidence="8" id="KW-1185">Reference proteome</keyword>
<dbReference type="PANTHER" id="PTHR30346:SF26">
    <property type="entry name" value="HYDROGEN PEROXIDE-INDUCIBLE GENES ACTIVATOR"/>
    <property type="match status" value="1"/>
</dbReference>
<dbReference type="Proteomes" id="UP001364156">
    <property type="component" value="Chromosome"/>
</dbReference>
<name>A0ABZ2HF18_9RHOB</name>
<dbReference type="EMBL" id="CP146069">
    <property type="protein sequence ID" value="WWR46601.1"/>
    <property type="molecule type" value="Genomic_DNA"/>
</dbReference>
<dbReference type="PROSITE" id="PS50931">
    <property type="entry name" value="HTH_LYSR"/>
    <property type="match status" value="1"/>
</dbReference>
<dbReference type="Pfam" id="PF00126">
    <property type="entry name" value="HTH_1"/>
    <property type="match status" value="1"/>
</dbReference>
<reference evidence="7 8" key="1">
    <citation type="submission" date="2023-10" db="EMBL/GenBank/DDBJ databases">
        <title>Roseovarius strain S88 nov., isolated from a marine algae.</title>
        <authorList>
            <person name="Lee M.W."/>
            <person name="Lee J.K."/>
            <person name="Kim J.M."/>
            <person name="Choi D.G."/>
            <person name="Baek J.H."/>
            <person name="Bayburt H."/>
            <person name="Jung J.J."/>
            <person name="Han D.M."/>
            <person name="Jeon C.O."/>
        </authorList>
    </citation>
    <scope>NUCLEOTIDE SEQUENCE [LARGE SCALE GENOMIC DNA]</scope>
    <source>
        <strain evidence="7 8">S88</strain>
    </source>
</reference>
<dbReference type="InterPro" id="IPR000847">
    <property type="entry name" value="LysR_HTH_N"/>
</dbReference>
<dbReference type="SUPFAM" id="SSF53850">
    <property type="entry name" value="Periplasmic binding protein-like II"/>
    <property type="match status" value="1"/>
</dbReference>
<dbReference type="RefSeq" id="WP_338549450.1">
    <property type="nucleotide sequence ID" value="NZ_CP146069.1"/>
</dbReference>
<keyword evidence="4" id="KW-0010">Activator</keyword>
<feature type="domain" description="HTH lysR-type" evidence="6">
    <location>
        <begin position="4"/>
        <end position="61"/>
    </location>
</feature>
<dbReference type="Pfam" id="PF03466">
    <property type="entry name" value="LysR_substrate"/>
    <property type="match status" value="1"/>
</dbReference>
<keyword evidence="5" id="KW-0804">Transcription</keyword>
<organism evidence="7 8">
    <name type="scientific">Roseovarius phycicola</name>
    <dbReference type="NCBI Taxonomy" id="3080976"/>
    <lineage>
        <taxon>Bacteria</taxon>
        <taxon>Pseudomonadati</taxon>
        <taxon>Pseudomonadota</taxon>
        <taxon>Alphaproteobacteria</taxon>
        <taxon>Rhodobacterales</taxon>
        <taxon>Roseobacteraceae</taxon>
        <taxon>Roseovarius</taxon>
    </lineage>
</organism>
<dbReference type="Gene3D" id="3.40.190.10">
    <property type="entry name" value="Periplasmic binding protein-like II"/>
    <property type="match status" value="2"/>
</dbReference>
<evidence type="ECO:0000259" key="6">
    <source>
        <dbReference type="PROSITE" id="PS50931"/>
    </source>
</evidence>
<evidence type="ECO:0000313" key="7">
    <source>
        <dbReference type="EMBL" id="WWR46601.1"/>
    </source>
</evidence>
<evidence type="ECO:0000256" key="4">
    <source>
        <dbReference type="ARBA" id="ARBA00023159"/>
    </source>
</evidence>
<evidence type="ECO:0000256" key="2">
    <source>
        <dbReference type="ARBA" id="ARBA00023015"/>
    </source>
</evidence>
<evidence type="ECO:0000313" key="8">
    <source>
        <dbReference type="Proteomes" id="UP001364156"/>
    </source>
</evidence>
<dbReference type="InterPro" id="IPR036390">
    <property type="entry name" value="WH_DNA-bd_sf"/>
</dbReference>
<dbReference type="CDD" id="cd08411">
    <property type="entry name" value="PBP2_OxyR"/>
    <property type="match status" value="1"/>
</dbReference>
<dbReference type="SUPFAM" id="SSF46785">
    <property type="entry name" value="Winged helix' DNA-binding domain"/>
    <property type="match status" value="1"/>
</dbReference>
<dbReference type="Gene3D" id="1.10.10.10">
    <property type="entry name" value="Winged helix-like DNA-binding domain superfamily/Winged helix DNA-binding domain"/>
    <property type="match status" value="1"/>
</dbReference>
<evidence type="ECO:0000256" key="1">
    <source>
        <dbReference type="ARBA" id="ARBA00009437"/>
    </source>
</evidence>
<sequence>MENFTLKQLRYFEAVALHAHFGRAATACSVSQPAISVQIKELEDALGQPLFERQARSVRLTSFGEVFADRAKDILRAVDDLSDLARSSGEDLVGPLRIGIIPTIGPYLLPQIVNDLSESFPQADLRIRETQTQSLIQDLKNGNLDAALLALPISEPSLIELPLFSERFVLVRPKSDAAKPVPTGQSLAQMRLLLLEEGHCFRDQALDFCGMPSARPSKTMDGSSLSTLVQMVATGLGVTLIPEMAVALETGATDVSTAQFPQPEPKRTIGLVWRERSPLENHLKNVALRIQTAAAHKTLKNPTPSEAGAK</sequence>
<dbReference type="InterPro" id="IPR036388">
    <property type="entry name" value="WH-like_DNA-bd_sf"/>
</dbReference>
<evidence type="ECO:0000256" key="3">
    <source>
        <dbReference type="ARBA" id="ARBA00023125"/>
    </source>
</evidence>
<gene>
    <name evidence="7" type="ORF">RZ517_17850</name>
</gene>
<keyword evidence="2" id="KW-0805">Transcription regulation</keyword>
<accession>A0ABZ2HF18</accession>
<proteinExistence type="inferred from homology"/>
<evidence type="ECO:0000256" key="5">
    <source>
        <dbReference type="ARBA" id="ARBA00023163"/>
    </source>
</evidence>
<comment type="similarity">
    <text evidence="1">Belongs to the LysR transcriptional regulatory family.</text>
</comment>
<dbReference type="InterPro" id="IPR005119">
    <property type="entry name" value="LysR_subst-bd"/>
</dbReference>
<dbReference type="PRINTS" id="PR00039">
    <property type="entry name" value="HTHLYSR"/>
</dbReference>
<dbReference type="PANTHER" id="PTHR30346">
    <property type="entry name" value="TRANSCRIPTIONAL DUAL REGULATOR HCAR-RELATED"/>
    <property type="match status" value="1"/>
</dbReference>
<keyword evidence="3" id="KW-0238">DNA-binding</keyword>